<dbReference type="Proteomes" id="UP000321907">
    <property type="component" value="Unassembled WGS sequence"/>
</dbReference>
<evidence type="ECO:0000313" key="1">
    <source>
        <dbReference type="EMBL" id="TXF88289.1"/>
    </source>
</evidence>
<proteinExistence type="predicted"/>
<evidence type="ECO:0000313" key="2">
    <source>
        <dbReference type="Proteomes" id="UP000321907"/>
    </source>
</evidence>
<dbReference type="AlphaFoldDB" id="A0A5C7FPD3"/>
<reference evidence="1 2" key="1">
    <citation type="submission" date="2019-08" db="EMBL/GenBank/DDBJ databases">
        <title>Lewinella sp. strain SSH13 Genome sequencing and assembly.</title>
        <authorList>
            <person name="Kim I."/>
        </authorList>
    </citation>
    <scope>NUCLEOTIDE SEQUENCE [LARGE SCALE GENOMIC DNA]</scope>
    <source>
        <strain evidence="1 2">SSH13</strain>
    </source>
</reference>
<gene>
    <name evidence="1" type="ORF">FUA23_15020</name>
</gene>
<keyword evidence="2" id="KW-1185">Reference proteome</keyword>
<dbReference type="OrthoDB" id="1438259at2"/>
<sequence>MEFQLKPILSEIKELYSKPASPERFKEYISKLQGGTKGDLALPISGFNPMAKSHVLEKITELEQLDAEGLMEEVIAEFNESIKSETWPSSGPFSVSAHRNGAGKQPVKSGLRRSKDEVFIVVLNLADDLKGGWTNHYSTDFDSKFKLNALVSRNFCAPYFWTSESYSKATIRKRTREYLSRTLYRLNNPQPKTLTEHLVQEVFVAGRAGEAHKSCNEAGVSGTEAFYLKNKDSDEYGKIFNFFYGDEGAASLGLRTYGIGKCDGYDYAKLVSRRT</sequence>
<dbReference type="RefSeq" id="WP_147931577.1">
    <property type="nucleotide sequence ID" value="NZ_VOXD01000024.1"/>
</dbReference>
<comment type="caution">
    <text evidence="1">The sequence shown here is derived from an EMBL/GenBank/DDBJ whole genome shotgun (WGS) entry which is preliminary data.</text>
</comment>
<dbReference type="EMBL" id="VOXD01000024">
    <property type="protein sequence ID" value="TXF88289.1"/>
    <property type="molecule type" value="Genomic_DNA"/>
</dbReference>
<accession>A0A5C7FPD3</accession>
<name>A0A5C7FPD3_9BACT</name>
<protein>
    <submittedName>
        <fullName evidence="1">Uncharacterized protein</fullName>
    </submittedName>
</protein>
<organism evidence="1 2">
    <name type="scientific">Neolewinella aurantiaca</name>
    <dbReference type="NCBI Taxonomy" id="2602767"/>
    <lineage>
        <taxon>Bacteria</taxon>
        <taxon>Pseudomonadati</taxon>
        <taxon>Bacteroidota</taxon>
        <taxon>Saprospiria</taxon>
        <taxon>Saprospirales</taxon>
        <taxon>Lewinellaceae</taxon>
        <taxon>Neolewinella</taxon>
    </lineage>
</organism>